<evidence type="ECO:0000256" key="5">
    <source>
        <dbReference type="ARBA" id="ARBA00022725"/>
    </source>
</evidence>
<dbReference type="PANTHER" id="PTHR21137">
    <property type="entry name" value="ODORANT RECEPTOR"/>
    <property type="match status" value="1"/>
</dbReference>
<evidence type="ECO:0000313" key="11">
    <source>
        <dbReference type="EMBL" id="EEZ99424.1"/>
    </source>
</evidence>
<keyword evidence="6 10" id="KW-1133">Transmembrane helix</keyword>
<evidence type="ECO:0000256" key="6">
    <source>
        <dbReference type="ARBA" id="ARBA00022989"/>
    </source>
</evidence>
<keyword evidence="9 10" id="KW-0807">Transducer</keyword>
<gene>
    <name evidence="11" type="primary">Or320</name>
    <name evidence="11" type="ORF">TcasGA2_TC030431</name>
</gene>
<name>D6W9T8_TRICA</name>
<keyword evidence="5 10" id="KW-0552">Olfaction</keyword>
<dbReference type="Proteomes" id="UP000007266">
    <property type="component" value="Linkage group 2"/>
</dbReference>
<protein>
    <recommendedName>
        <fullName evidence="10">Odorant receptor</fullName>
    </recommendedName>
</protein>
<comment type="caution">
    <text evidence="10">Lacks conserved residue(s) required for the propagation of feature annotation.</text>
</comment>
<keyword evidence="4 10" id="KW-0812">Transmembrane</keyword>
<dbReference type="AlphaFoldDB" id="D6W9T8"/>
<proteinExistence type="inferred from homology"/>
<comment type="subcellular location">
    <subcellularLocation>
        <location evidence="1 10">Cell membrane</location>
        <topology evidence="1 10">Multi-pass membrane protein</topology>
    </subcellularLocation>
</comment>
<dbReference type="HOGENOM" id="CLU_702731_0_0_1"/>
<dbReference type="GO" id="GO:0007165">
    <property type="term" value="P:signal transduction"/>
    <property type="evidence" value="ECO:0007669"/>
    <property type="project" value="UniProtKB-KW"/>
</dbReference>
<dbReference type="PANTHER" id="PTHR21137:SF35">
    <property type="entry name" value="ODORANT RECEPTOR 19A-RELATED"/>
    <property type="match status" value="1"/>
</dbReference>
<keyword evidence="8 10" id="KW-0675">Receptor</keyword>
<feature type="transmembrane region" description="Helical" evidence="10">
    <location>
        <begin position="290"/>
        <end position="315"/>
    </location>
</feature>
<dbReference type="Pfam" id="PF02949">
    <property type="entry name" value="7tm_6"/>
    <property type="match status" value="1"/>
</dbReference>
<keyword evidence="7 10" id="KW-0472">Membrane</keyword>
<dbReference type="PhylomeDB" id="D6W9T8"/>
<keyword evidence="12" id="KW-1185">Reference proteome</keyword>
<dbReference type="EMBL" id="KQ971312">
    <property type="protein sequence ID" value="EEZ99424.1"/>
    <property type="molecule type" value="Genomic_DNA"/>
</dbReference>
<dbReference type="InterPro" id="IPR004117">
    <property type="entry name" value="7tm6_olfct_rcpt"/>
</dbReference>
<evidence type="ECO:0000256" key="10">
    <source>
        <dbReference type="RuleBase" id="RU351113"/>
    </source>
</evidence>
<organism evidence="11 12">
    <name type="scientific">Tribolium castaneum</name>
    <name type="common">Red flour beetle</name>
    <dbReference type="NCBI Taxonomy" id="7070"/>
    <lineage>
        <taxon>Eukaryota</taxon>
        <taxon>Metazoa</taxon>
        <taxon>Ecdysozoa</taxon>
        <taxon>Arthropoda</taxon>
        <taxon>Hexapoda</taxon>
        <taxon>Insecta</taxon>
        <taxon>Pterygota</taxon>
        <taxon>Neoptera</taxon>
        <taxon>Endopterygota</taxon>
        <taxon>Coleoptera</taxon>
        <taxon>Polyphaga</taxon>
        <taxon>Cucujiformia</taxon>
        <taxon>Tenebrionidae</taxon>
        <taxon>Tenebrionidae incertae sedis</taxon>
        <taxon>Tribolium</taxon>
    </lineage>
</organism>
<dbReference type="GO" id="GO:0005886">
    <property type="term" value="C:plasma membrane"/>
    <property type="evidence" value="ECO:0000318"/>
    <property type="project" value="GO_Central"/>
</dbReference>
<reference evidence="11 12" key="2">
    <citation type="journal article" date="2010" name="Nucleic Acids Res.">
        <title>BeetleBase in 2010: revisions to provide comprehensive genomic information for Tribolium castaneum.</title>
        <authorList>
            <person name="Kim H.S."/>
            <person name="Murphy T."/>
            <person name="Xia J."/>
            <person name="Caragea D."/>
            <person name="Park Y."/>
            <person name="Beeman R.W."/>
            <person name="Lorenzen M.D."/>
            <person name="Butcher S."/>
            <person name="Manak J.R."/>
            <person name="Brown S.J."/>
        </authorList>
    </citation>
    <scope>GENOME REANNOTATION</scope>
    <source>
        <strain evidence="11 12">Georgia GA2</strain>
    </source>
</reference>
<evidence type="ECO:0000256" key="2">
    <source>
        <dbReference type="ARBA" id="ARBA00022475"/>
    </source>
</evidence>
<feature type="transmembrane region" description="Helical" evidence="10">
    <location>
        <begin position="172"/>
        <end position="193"/>
    </location>
</feature>
<dbReference type="GO" id="GO:0004984">
    <property type="term" value="F:olfactory receptor activity"/>
    <property type="evidence" value="ECO:0000318"/>
    <property type="project" value="GO_Central"/>
</dbReference>
<reference evidence="11 12" key="1">
    <citation type="journal article" date="2008" name="Nature">
        <title>The genome of the model beetle and pest Tribolium castaneum.</title>
        <authorList>
            <consortium name="Tribolium Genome Sequencing Consortium"/>
            <person name="Richards S."/>
            <person name="Gibbs R.A."/>
            <person name="Weinstock G.M."/>
            <person name="Brown S.J."/>
            <person name="Denell R."/>
            <person name="Beeman R.W."/>
            <person name="Gibbs R."/>
            <person name="Beeman R.W."/>
            <person name="Brown S.J."/>
            <person name="Bucher G."/>
            <person name="Friedrich M."/>
            <person name="Grimmelikhuijzen C.J."/>
            <person name="Klingler M."/>
            <person name="Lorenzen M."/>
            <person name="Richards S."/>
            <person name="Roth S."/>
            <person name="Schroder R."/>
            <person name="Tautz D."/>
            <person name="Zdobnov E.M."/>
            <person name="Muzny D."/>
            <person name="Gibbs R.A."/>
            <person name="Weinstock G.M."/>
            <person name="Attaway T."/>
            <person name="Bell S."/>
            <person name="Buhay C.J."/>
            <person name="Chandrabose M.N."/>
            <person name="Chavez D."/>
            <person name="Clerk-Blankenburg K.P."/>
            <person name="Cree A."/>
            <person name="Dao M."/>
            <person name="Davis C."/>
            <person name="Chacko J."/>
            <person name="Dinh H."/>
            <person name="Dugan-Rocha S."/>
            <person name="Fowler G."/>
            <person name="Garner T.T."/>
            <person name="Garnes J."/>
            <person name="Gnirke A."/>
            <person name="Hawes A."/>
            <person name="Hernandez J."/>
            <person name="Hines S."/>
            <person name="Holder M."/>
            <person name="Hume J."/>
            <person name="Jhangiani S.N."/>
            <person name="Joshi V."/>
            <person name="Khan Z.M."/>
            <person name="Jackson L."/>
            <person name="Kovar C."/>
            <person name="Kowis A."/>
            <person name="Lee S."/>
            <person name="Lewis L.R."/>
            <person name="Margolis J."/>
            <person name="Morgan M."/>
            <person name="Nazareth L.V."/>
            <person name="Nguyen N."/>
            <person name="Okwuonu G."/>
            <person name="Parker D."/>
            <person name="Richards S."/>
            <person name="Ruiz S.J."/>
            <person name="Santibanez J."/>
            <person name="Savard J."/>
            <person name="Scherer S.E."/>
            <person name="Schneider B."/>
            <person name="Sodergren E."/>
            <person name="Tautz D."/>
            <person name="Vattahil S."/>
            <person name="Villasana D."/>
            <person name="White C.S."/>
            <person name="Wright R."/>
            <person name="Park Y."/>
            <person name="Beeman R.W."/>
            <person name="Lord J."/>
            <person name="Oppert B."/>
            <person name="Lorenzen M."/>
            <person name="Brown S."/>
            <person name="Wang L."/>
            <person name="Savard J."/>
            <person name="Tautz D."/>
            <person name="Richards S."/>
            <person name="Weinstock G."/>
            <person name="Gibbs R.A."/>
            <person name="Liu Y."/>
            <person name="Worley K."/>
            <person name="Weinstock G."/>
            <person name="Elsik C.G."/>
            <person name="Reese J.T."/>
            <person name="Elhaik E."/>
            <person name="Landan G."/>
            <person name="Graur D."/>
            <person name="Arensburger P."/>
            <person name="Atkinson P."/>
            <person name="Beeman R.W."/>
            <person name="Beidler J."/>
            <person name="Brown S.J."/>
            <person name="Demuth J.P."/>
            <person name="Drury D.W."/>
            <person name="Du Y.Z."/>
            <person name="Fujiwara H."/>
            <person name="Lorenzen M."/>
            <person name="Maselli V."/>
            <person name="Osanai M."/>
            <person name="Park Y."/>
            <person name="Robertson H.M."/>
            <person name="Tu Z."/>
            <person name="Wang J.J."/>
            <person name="Wang S."/>
            <person name="Richards S."/>
            <person name="Song H."/>
            <person name="Zhang L."/>
            <person name="Sodergren E."/>
            <person name="Werner D."/>
            <person name="Stanke M."/>
            <person name="Morgenstern B."/>
            <person name="Solovyev V."/>
            <person name="Kosarev P."/>
            <person name="Brown G."/>
            <person name="Chen H.C."/>
            <person name="Ermolaeva O."/>
            <person name="Hlavina W."/>
            <person name="Kapustin Y."/>
            <person name="Kiryutin B."/>
            <person name="Kitts P."/>
            <person name="Maglott D."/>
            <person name="Pruitt K."/>
            <person name="Sapojnikov V."/>
            <person name="Souvorov A."/>
            <person name="Mackey A.J."/>
            <person name="Waterhouse R.M."/>
            <person name="Wyder S."/>
            <person name="Zdobnov E.M."/>
            <person name="Zdobnov E.M."/>
            <person name="Wyder S."/>
            <person name="Kriventseva E.V."/>
            <person name="Kadowaki T."/>
            <person name="Bork P."/>
            <person name="Aranda M."/>
            <person name="Bao R."/>
            <person name="Beermann A."/>
            <person name="Berns N."/>
            <person name="Bolognesi R."/>
            <person name="Bonneton F."/>
            <person name="Bopp D."/>
            <person name="Brown S.J."/>
            <person name="Bucher G."/>
            <person name="Butts T."/>
            <person name="Chaumot A."/>
            <person name="Denell R.E."/>
            <person name="Ferrier D.E."/>
            <person name="Friedrich M."/>
            <person name="Gordon C.M."/>
            <person name="Jindra M."/>
            <person name="Klingler M."/>
            <person name="Lan Q."/>
            <person name="Lattorff H.M."/>
            <person name="Laudet V."/>
            <person name="von Levetsow C."/>
            <person name="Liu Z."/>
            <person name="Lutz R."/>
            <person name="Lynch J.A."/>
            <person name="da Fonseca R.N."/>
            <person name="Posnien N."/>
            <person name="Reuter R."/>
            <person name="Roth S."/>
            <person name="Savard J."/>
            <person name="Schinko J.B."/>
            <person name="Schmitt C."/>
            <person name="Schoppmeier M."/>
            <person name="Schroder R."/>
            <person name="Shippy T.D."/>
            <person name="Simonnet F."/>
            <person name="Marques-Souza H."/>
            <person name="Tautz D."/>
            <person name="Tomoyasu Y."/>
            <person name="Trauner J."/>
            <person name="Van der Zee M."/>
            <person name="Vervoort M."/>
            <person name="Wittkopp N."/>
            <person name="Wimmer E.A."/>
            <person name="Yang X."/>
            <person name="Jones A.K."/>
            <person name="Sattelle D.B."/>
            <person name="Ebert P.R."/>
            <person name="Nelson D."/>
            <person name="Scott J.G."/>
            <person name="Beeman R.W."/>
            <person name="Muthukrishnan S."/>
            <person name="Kramer K.J."/>
            <person name="Arakane Y."/>
            <person name="Beeman R.W."/>
            <person name="Zhu Q."/>
            <person name="Hogenkamp D."/>
            <person name="Dixit R."/>
            <person name="Oppert B."/>
            <person name="Jiang H."/>
            <person name="Zou Z."/>
            <person name="Marshall J."/>
            <person name="Elpidina E."/>
            <person name="Vinokurov K."/>
            <person name="Oppert C."/>
            <person name="Zou Z."/>
            <person name="Evans J."/>
            <person name="Lu Z."/>
            <person name="Zhao P."/>
            <person name="Sumathipala N."/>
            <person name="Altincicek B."/>
            <person name="Vilcinskas A."/>
            <person name="Williams M."/>
            <person name="Hultmark D."/>
            <person name="Hetru C."/>
            <person name="Jiang H."/>
            <person name="Grimmelikhuijzen C.J."/>
            <person name="Hauser F."/>
            <person name="Cazzamali G."/>
            <person name="Williamson M."/>
            <person name="Park Y."/>
            <person name="Li B."/>
            <person name="Tanaka Y."/>
            <person name="Predel R."/>
            <person name="Neupert S."/>
            <person name="Schachtner J."/>
            <person name="Verleyen P."/>
            <person name="Raible F."/>
            <person name="Bork P."/>
            <person name="Friedrich M."/>
            <person name="Walden K.K."/>
            <person name="Robertson H.M."/>
            <person name="Angeli S."/>
            <person name="Foret S."/>
            <person name="Bucher G."/>
            <person name="Schuetz S."/>
            <person name="Maleszka R."/>
            <person name="Wimmer E.A."/>
            <person name="Beeman R.W."/>
            <person name="Lorenzen M."/>
            <person name="Tomoyasu Y."/>
            <person name="Miller S.C."/>
            <person name="Grossmann D."/>
            <person name="Bucher G."/>
        </authorList>
    </citation>
    <scope>NUCLEOTIDE SEQUENCE [LARGE SCALE GENOMIC DNA]</scope>
    <source>
        <strain evidence="11 12">Georgia GA2</strain>
    </source>
</reference>
<evidence type="ECO:0000256" key="3">
    <source>
        <dbReference type="ARBA" id="ARBA00022606"/>
    </source>
</evidence>
<comment type="similarity">
    <text evidence="10">Belongs to the insect chemoreceptor superfamily. Heteromeric odorant receptor channel (TC 1.A.69) family.</text>
</comment>
<evidence type="ECO:0000256" key="4">
    <source>
        <dbReference type="ARBA" id="ARBA00022692"/>
    </source>
</evidence>
<accession>D6W9T8</accession>
<feature type="transmembrane region" description="Helical" evidence="10">
    <location>
        <begin position="123"/>
        <end position="146"/>
    </location>
</feature>
<evidence type="ECO:0000313" key="12">
    <source>
        <dbReference type="Proteomes" id="UP000007266"/>
    </source>
</evidence>
<feature type="transmembrane region" description="Helical" evidence="10">
    <location>
        <begin position="36"/>
        <end position="57"/>
    </location>
</feature>
<evidence type="ECO:0000256" key="1">
    <source>
        <dbReference type="ARBA" id="ARBA00004651"/>
    </source>
</evidence>
<feature type="transmembrane region" description="Helical" evidence="10">
    <location>
        <begin position="69"/>
        <end position="89"/>
    </location>
</feature>
<evidence type="ECO:0000256" key="9">
    <source>
        <dbReference type="ARBA" id="ARBA00023224"/>
    </source>
</evidence>
<sequence>MLIYNRFSKNYFSMKKLNDPLRFIYKMTLDAIDYKIMQFFLTLTFVLHSFVSVAFILELTLTFDADLLVTYGPIIFTFGSGIGGFLVVYKIRRTLKLLLQKCKLPAPDSKSQMLERIKRESKIILNAVYFDNILMIVTVLFHWPIIGENNNIYYATVLFEKVVPSFSSKLCVLYYLSLFFIVYLVAMNPYLLLYTSTYIKFQLCYINELLTNIDAKWSKFGDYQLMRNNVYQEMISEELKKCIDRHRLFQSLVKELNNLIYIPLLILMSLAILAIVSILFNIIVKRQETFYCRVCSTLLFALLTLSFAIISGQLIENEWKKLIERAFCCRWISWNFENRRTLLIFFMNAQRPSRIGNAFIRCEYSFLLTAGRFVCSLCAFFFQLARIREEEMLQI</sequence>
<dbReference type="GO" id="GO:0050911">
    <property type="term" value="P:detection of chemical stimulus involved in sensory perception of smell"/>
    <property type="evidence" value="ECO:0000318"/>
    <property type="project" value="GO_Central"/>
</dbReference>
<dbReference type="GO" id="GO:0005549">
    <property type="term" value="F:odorant binding"/>
    <property type="evidence" value="ECO:0007669"/>
    <property type="project" value="InterPro"/>
</dbReference>
<keyword evidence="2" id="KW-1003">Cell membrane</keyword>
<feature type="transmembrane region" description="Helical" evidence="10">
    <location>
        <begin position="259"/>
        <end position="284"/>
    </location>
</feature>
<evidence type="ECO:0000256" key="8">
    <source>
        <dbReference type="ARBA" id="ARBA00023170"/>
    </source>
</evidence>
<keyword evidence="3 10" id="KW-0716">Sensory transduction</keyword>
<evidence type="ECO:0000256" key="7">
    <source>
        <dbReference type="ARBA" id="ARBA00023136"/>
    </source>
</evidence>